<feature type="transmembrane region" description="Helical" evidence="1">
    <location>
        <begin position="107"/>
        <end position="128"/>
    </location>
</feature>
<reference evidence="2 3" key="1">
    <citation type="submission" date="2022-01" db="EMBL/GenBank/DDBJ databases">
        <title>Labilibaculum sp. nov, a marine bacterium isolated from Antarctica.</title>
        <authorList>
            <person name="Dai W."/>
        </authorList>
    </citation>
    <scope>NUCLEOTIDE SEQUENCE [LARGE SCALE GENOMIC DNA]</scope>
    <source>
        <strain evidence="2 3">DW002</strain>
    </source>
</reference>
<feature type="transmembrane region" description="Helical" evidence="1">
    <location>
        <begin position="29"/>
        <end position="49"/>
    </location>
</feature>
<dbReference type="EMBL" id="JAKJSC010000001">
    <property type="protein sequence ID" value="MDE5417055.1"/>
    <property type="molecule type" value="Genomic_DNA"/>
</dbReference>
<name>A0ABT5VNP8_9BACT</name>
<evidence type="ECO:0000313" key="3">
    <source>
        <dbReference type="Proteomes" id="UP001528920"/>
    </source>
</evidence>
<accession>A0ABT5VNP8</accession>
<evidence type="ECO:0000313" key="2">
    <source>
        <dbReference type="EMBL" id="MDE5417055.1"/>
    </source>
</evidence>
<dbReference type="Proteomes" id="UP001528920">
    <property type="component" value="Unassembled WGS sequence"/>
</dbReference>
<feature type="transmembrane region" description="Helical" evidence="1">
    <location>
        <begin position="176"/>
        <end position="203"/>
    </location>
</feature>
<keyword evidence="3" id="KW-1185">Reference proteome</keyword>
<gene>
    <name evidence="2" type="ORF">L3049_03465</name>
</gene>
<feature type="transmembrane region" description="Helical" evidence="1">
    <location>
        <begin position="61"/>
        <end position="81"/>
    </location>
</feature>
<comment type="caution">
    <text evidence="2">The sequence shown here is derived from an EMBL/GenBank/DDBJ whole genome shotgun (WGS) entry which is preliminary data.</text>
</comment>
<sequence length="221" mass="25401">MNKNKISQDTNDIGSFLSKLKKEDSNLEMIFKILKVTYIVLLIVYIPIFYDIIDGGKVYSIIKVASIVLGFSMFLFSMAYAQHKIKKINYSVPTLVLLKKTVKRYRVFSPLDLVVFPALFFLAIGLALNEKVYLACQDYLKLDFSLGDYFTTAWQVLNSGNNWFEMISKTSNEFPLLIVMACLSFFFIMVVISFGLGIAIWFARFKPIRDNALELIREIES</sequence>
<dbReference type="RefSeq" id="WP_275108393.1">
    <property type="nucleotide sequence ID" value="NZ_JAKJSC010000001.1"/>
</dbReference>
<organism evidence="2 3">
    <name type="scientific">Paralabilibaculum antarcticum</name>
    <dbReference type="NCBI Taxonomy" id="2912572"/>
    <lineage>
        <taxon>Bacteria</taxon>
        <taxon>Pseudomonadati</taxon>
        <taxon>Bacteroidota</taxon>
        <taxon>Bacteroidia</taxon>
        <taxon>Marinilabiliales</taxon>
        <taxon>Marinifilaceae</taxon>
        <taxon>Paralabilibaculum</taxon>
    </lineage>
</organism>
<evidence type="ECO:0000256" key="1">
    <source>
        <dbReference type="SAM" id="Phobius"/>
    </source>
</evidence>
<keyword evidence="1" id="KW-0812">Transmembrane</keyword>
<keyword evidence="1" id="KW-1133">Transmembrane helix</keyword>
<protein>
    <submittedName>
        <fullName evidence="2">Uncharacterized protein</fullName>
    </submittedName>
</protein>
<proteinExistence type="predicted"/>
<keyword evidence="1" id="KW-0472">Membrane</keyword>